<gene>
    <name evidence="1" type="ORF">JRQ81_005599</name>
</gene>
<sequence length="97" mass="11357">MAWLGLLHTQVSGPLSKLFIECKDKTWKEFKEMVMRRFAHTQEGLHSKLKAVKWDQENQYICCLLSDIKTLIKQWLKAADATTEEEIIHLLATKQLE</sequence>
<reference evidence="1" key="1">
    <citation type="journal article" date="2023" name="DNA Res.">
        <title>Chromosome-level genome assembly of Phrynocephalus forsythii using third-generation DNA sequencing and Hi-C analysis.</title>
        <authorList>
            <person name="Qi Y."/>
            <person name="Zhao W."/>
            <person name="Zhao Y."/>
            <person name="Niu C."/>
            <person name="Cao S."/>
            <person name="Zhang Y."/>
        </authorList>
    </citation>
    <scope>NUCLEOTIDE SEQUENCE</scope>
    <source>
        <tissue evidence="1">Muscle</tissue>
    </source>
</reference>
<protein>
    <submittedName>
        <fullName evidence="1">Uncharacterized protein</fullName>
    </submittedName>
</protein>
<proteinExistence type="predicted"/>
<dbReference type="AlphaFoldDB" id="A0A9Q1B6X0"/>
<dbReference type="Proteomes" id="UP001142489">
    <property type="component" value="Unassembled WGS sequence"/>
</dbReference>
<keyword evidence="2" id="KW-1185">Reference proteome</keyword>
<organism evidence="1 2">
    <name type="scientific">Phrynocephalus forsythii</name>
    <dbReference type="NCBI Taxonomy" id="171643"/>
    <lineage>
        <taxon>Eukaryota</taxon>
        <taxon>Metazoa</taxon>
        <taxon>Chordata</taxon>
        <taxon>Craniata</taxon>
        <taxon>Vertebrata</taxon>
        <taxon>Euteleostomi</taxon>
        <taxon>Lepidosauria</taxon>
        <taxon>Squamata</taxon>
        <taxon>Bifurcata</taxon>
        <taxon>Unidentata</taxon>
        <taxon>Episquamata</taxon>
        <taxon>Toxicofera</taxon>
        <taxon>Iguania</taxon>
        <taxon>Acrodonta</taxon>
        <taxon>Agamidae</taxon>
        <taxon>Agaminae</taxon>
        <taxon>Phrynocephalus</taxon>
    </lineage>
</organism>
<name>A0A9Q1B6X0_9SAUR</name>
<dbReference type="EMBL" id="JAPFRF010000002">
    <property type="protein sequence ID" value="KAJ7341469.1"/>
    <property type="molecule type" value="Genomic_DNA"/>
</dbReference>
<comment type="caution">
    <text evidence="1">The sequence shown here is derived from an EMBL/GenBank/DDBJ whole genome shotgun (WGS) entry which is preliminary data.</text>
</comment>
<accession>A0A9Q1B6X0</accession>
<evidence type="ECO:0000313" key="2">
    <source>
        <dbReference type="Proteomes" id="UP001142489"/>
    </source>
</evidence>
<evidence type="ECO:0000313" key="1">
    <source>
        <dbReference type="EMBL" id="KAJ7341469.1"/>
    </source>
</evidence>